<sequence>MSFLNKNYKFVSQENFDGFLKAVGVPEDRIEKLMKFAPDQKLTKDGDTYTYYTVTSEGPQEIKFKSGVEIDELLGSSKVPVKSTYVVEGNTMTQTVKSAEKGVGVFKREYNGDDLIVTLTLDKWDGVAKRFYKAE</sequence>
<evidence type="ECO:0000313" key="4">
    <source>
        <dbReference type="EMBL" id="SOQ46401.1"/>
    </source>
</evidence>
<dbReference type="InterPro" id="IPR031259">
    <property type="entry name" value="ILBP"/>
</dbReference>
<dbReference type="Pfam" id="PF14651">
    <property type="entry name" value="Lipocalin_7"/>
    <property type="match status" value="1"/>
</dbReference>
<accession>A0A2H1VZX6</accession>
<dbReference type="PANTHER" id="PTHR11955">
    <property type="entry name" value="FATTY ACID BINDING PROTEIN"/>
    <property type="match status" value="1"/>
</dbReference>
<reference evidence="4" key="1">
    <citation type="submission" date="2016-07" db="EMBL/GenBank/DDBJ databases">
        <authorList>
            <person name="Bretaudeau A."/>
        </authorList>
    </citation>
    <scope>NUCLEOTIDE SEQUENCE</scope>
    <source>
        <strain evidence="4">Rice</strain>
        <tissue evidence="4">Whole body</tissue>
    </source>
</reference>
<dbReference type="PRINTS" id="PR00178">
    <property type="entry name" value="FATTYACIDBP"/>
</dbReference>
<dbReference type="Gene3D" id="2.40.128.20">
    <property type="match status" value="1"/>
</dbReference>
<dbReference type="GO" id="GO:0008289">
    <property type="term" value="F:lipid binding"/>
    <property type="evidence" value="ECO:0007669"/>
    <property type="project" value="UniProtKB-KW"/>
</dbReference>
<evidence type="ECO:0000259" key="3">
    <source>
        <dbReference type="PROSITE" id="PS00214"/>
    </source>
</evidence>
<organism evidence="4">
    <name type="scientific">Spodoptera frugiperda</name>
    <name type="common">Fall armyworm</name>
    <dbReference type="NCBI Taxonomy" id="7108"/>
    <lineage>
        <taxon>Eukaryota</taxon>
        <taxon>Metazoa</taxon>
        <taxon>Ecdysozoa</taxon>
        <taxon>Arthropoda</taxon>
        <taxon>Hexapoda</taxon>
        <taxon>Insecta</taxon>
        <taxon>Pterygota</taxon>
        <taxon>Neoptera</taxon>
        <taxon>Endopterygota</taxon>
        <taxon>Lepidoptera</taxon>
        <taxon>Glossata</taxon>
        <taxon>Ditrysia</taxon>
        <taxon>Noctuoidea</taxon>
        <taxon>Noctuidae</taxon>
        <taxon>Amphipyrinae</taxon>
        <taxon>Spodoptera</taxon>
    </lineage>
</organism>
<dbReference type="EMBL" id="ODYU01005494">
    <property type="protein sequence ID" value="SOQ46401.1"/>
    <property type="molecule type" value="Genomic_DNA"/>
</dbReference>
<name>A0A2H1VZX6_SPOFR</name>
<protein>
    <submittedName>
        <fullName evidence="4">SFRICE_004606</fullName>
    </submittedName>
</protein>
<dbReference type="PROSITE" id="PS00214">
    <property type="entry name" value="FABP"/>
    <property type="match status" value="1"/>
</dbReference>
<proteinExistence type="inferred from homology"/>
<keyword evidence="2" id="KW-0446">Lipid-binding</keyword>
<evidence type="ECO:0000256" key="2">
    <source>
        <dbReference type="ARBA" id="ARBA00023121"/>
    </source>
</evidence>
<dbReference type="InterPro" id="IPR012674">
    <property type="entry name" value="Calycin"/>
</dbReference>
<dbReference type="AlphaFoldDB" id="A0A2H1VZX6"/>
<evidence type="ECO:0000256" key="1">
    <source>
        <dbReference type="ARBA" id="ARBA00008390"/>
    </source>
</evidence>
<feature type="domain" description="Cytosolic fatty-acid binding proteins" evidence="3">
    <location>
        <begin position="6"/>
        <end position="23"/>
    </location>
</feature>
<dbReference type="SUPFAM" id="SSF50814">
    <property type="entry name" value="Lipocalins"/>
    <property type="match status" value="1"/>
</dbReference>
<dbReference type="InterPro" id="IPR000463">
    <property type="entry name" value="Fatty_acid-bd"/>
</dbReference>
<comment type="similarity">
    <text evidence="1">Belongs to the calycin superfamily. Fatty-acid binding protein (FABP) family.</text>
</comment>
<gene>
    <name evidence="4" type="ORF">SFRICE_004606</name>
</gene>